<dbReference type="EMBL" id="CP111021">
    <property type="protein sequence ID" value="WAR17925.1"/>
    <property type="molecule type" value="Genomic_DNA"/>
</dbReference>
<reference evidence="2" key="1">
    <citation type="submission" date="2022-11" db="EMBL/GenBank/DDBJ databases">
        <title>Centuries of genome instability and evolution in soft-shell clam transmissible cancer (bioRxiv).</title>
        <authorList>
            <person name="Hart S.F.M."/>
            <person name="Yonemitsu M.A."/>
            <person name="Giersch R.M."/>
            <person name="Beal B.F."/>
            <person name="Arriagada G."/>
            <person name="Davis B.W."/>
            <person name="Ostrander E.A."/>
            <person name="Goff S.P."/>
            <person name="Metzger M.J."/>
        </authorList>
    </citation>
    <scope>NUCLEOTIDE SEQUENCE</scope>
    <source>
        <strain evidence="2">MELC-2E11</strain>
        <tissue evidence="2">Siphon/mantle</tissue>
    </source>
</reference>
<sequence>MGAADMDVIKEIPGYKVILKAVVKAQIQQLVEQLAAHTDEESVILTASVQDGTISHIGSDSGKSFLQGHEDFKSQFLGFCLKDHHRRKQQEEEEKQRKEQEQLQEQLQQQQQRQQAMLAGVQRFSPIRQSRPQPYPLTRPPGLSPRQRFSTPRAGPGPRSQGLVMPGAEKLATVKSEPKEIDETSNQSGLSAGSQSEISGNIKTDNSNDVSETGDNIPTENSQGITEQGSAKGEGNDADTEMGEVKLEALTDEDLELEITGVELGSQSSGSEVWDPNVSAGMFPDLSGAVGSSGDMQGTSQAGYNRRNLRQRNTYHQEEMVEDNLQCKLKPKVKKKNVGNRKGKDSIVQIKDKEDKTNEEGPIVLEYDSEAEVDMNAEVEDVICSADDDAEDGNNAEARDDISAEAVAEENHMNAKAEEDNIKAKFDHIKAEPEYNIKAGNGHIKAEAGAS</sequence>
<protein>
    <submittedName>
        <fullName evidence="2">Uncharacterized protein</fullName>
    </submittedName>
</protein>
<evidence type="ECO:0000256" key="1">
    <source>
        <dbReference type="SAM" id="MobiDB-lite"/>
    </source>
</evidence>
<gene>
    <name evidence="2" type="ORF">MAR_032519</name>
</gene>
<feature type="region of interest" description="Disordered" evidence="1">
    <location>
        <begin position="88"/>
        <end position="239"/>
    </location>
</feature>
<accession>A0ABY7F708</accession>
<feature type="compositionally biased region" description="Basic residues" evidence="1">
    <location>
        <begin position="332"/>
        <end position="341"/>
    </location>
</feature>
<feature type="region of interest" description="Disordered" evidence="1">
    <location>
        <begin position="332"/>
        <end position="360"/>
    </location>
</feature>
<feature type="compositionally biased region" description="Polar residues" evidence="1">
    <location>
        <begin position="294"/>
        <end position="303"/>
    </location>
</feature>
<evidence type="ECO:0000313" key="2">
    <source>
        <dbReference type="EMBL" id="WAR17925.1"/>
    </source>
</evidence>
<feature type="compositionally biased region" description="Pro residues" evidence="1">
    <location>
        <begin position="133"/>
        <end position="143"/>
    </location>
</feature>
<evidence type="ECO:0000313" key="3">
    <source>
        <dbReference type="Proteomes" id="UP001164746"/>
    </source>
</evidence>
<feature type="compositionally biased region" description="Basic and acidic residues" evidence="1">
    <location>
        <begin position="342"/>
        <end position="359"/>
    </location>
</feature>
<feature type="region of interest" description="Disordered" evidence="1">
    <location>
        <begin position="285"/>
        <end position="308"/>
    </location>
</feature>
<organism evidence="2 3">
    <name type="scientific">Mya arenaria</name>
    <name type="common">Soft-shell clam</name>
    <dbReference type="NCBI Taxonomy" id="6604"/>
    <lineage>
        <taxon>Eukaryota</taxon>
        <taxon>Metazoa</taxon>
        <taxon>Spiralia</taxon>
        <taxon>Lophotrochozoa</taxon>
        <taxon>Mollusca</taxon>
        <taxon>Bivalvia</taxon>
        <taxon>Autobranchia</taxon>
        <taxon>Heteroconchia</taxon>
        <taxon>Euheterodonta</taxon>
        <taxon>Imparidentia</taxon>
        <taxon>Neoheterodontei</taxon>
        <taxon>Myida</taxon>
        <taxon>Myoidea</taxon>
        <taxon>Myidae</taxon>
        <taxon>Mya</taxon>
    </lineage>
</organism>
<proteinExistence type="predicted"/>
<dbReference type="Proteomes" id="UP001164746">
    <property type="component" value="Chromosome 10"/>
</dbReference>
<name>A0ABY7F708_MYAAR</name>
<keyword evidence="3" id="KW-1185">Reference proteome</keyword>
<feature type="compositionally biased region" description="Low complexity" evidence="1">
    <location>
        <begin position="103"/>
        <end position="115"/>
    </location>
</feature>
<feature type="compositionally biased region" description="Polar residues" evidence="1">
    <location>
        <begin position="184"/>
        <end position="229"/>
    </location>
</feature>